<dbReference type="AlphaFoldDB" id="A0A7S1DM80"/>
<proteinExistence type="predicted"/>
<reference evidence="2" key="1">
    <citation type="submission" date="2021-01" db="EMBL/GenBank/DDBJ databases">
        <authorList>
            <person name="Corre E."/>
            <person name="Pelletier E."/>
            <person name="Niang G."/>
            <person name="Scheremetjew M."/>
            <person name="Finn R."/>
            <person name="Kale V."/>
            <person name="Holt S."/>
            <person name="Cochrane G."/>
            <person name="Meng A."/>
            <person name="Brown T."/>
            <person name="Cohen L."/>
        </authorList>
    </citation>
    <scope>NUCLEOTIDE SEQUENCE</scope>
    <source>
        <strain evidence="2">CCMP644</strain>
    </source>
</reference>
<feature type="transmembrane region" description="Helical" evidence="1">
    <location>
        <begin position="76"/>
        <end position="98"/>
    </location>
</feature>
<keyword evidence="1" id="KW-0812">Transmembrane</keyword>
<gene>
    <name evidence="2" type="ORF">HAND00432_LOCUS5419</name>
</gene>
<sequence>MDSSVVVCIALVRLAVLPTLGLATMWAAANSELLPPLDPLAEFVTLIQFTTPTGLAITTICVLHGNEGGVRETARIYLCQWLLAVPLVTAWMMVYMVVDFRA</sequence>
<keyword evidence="1" id="KW-0472">Membrane</keyword>
<dbReference type="PANTHER" id="PTHR31419:SF1">
    <property type="entry name" value="PROTEIN PIN-LIKES 6"/>
    <property type="match status" value="1"/>
</dbReference>
<protein>
    <submittedName>
        <fullName evidence="2">Uncharacterized protein</fullName>
    </submittedName>
</protein>
<evidence type="ECO:0000313" key="2">
    <source>
        <dbReference type="EMBL" id="CAD8950892.1"/>
    </source>
</evidence>
<evidence type="ECO:0000256" key="1">
    <source>
        <dbReference type="SAM" id="Phobius"/>
    </source>
</evidence>
<dbReference type="PANTHER" id="PTHR31419">
    <property type="entry name" value="PROTEIN PIN-LIKES 2"/>
    <property type="match status" value="1"/>
</dbReference>
<name>A0A7S1DM80_HEMAN</name>
<accession>A0A7S1DM80</accession>
<feature type="transmembrane region" description="Helical" evidence="1">
    <location>
        <begin position="43"/>
        <end position="64"/>
    </location>
</feature>
<dbReference type="EMBL" id="HBFX01009114">
    <property type="protein sequence ID" value="CAD8950892.1"/>
    <property type="molecule type" value="Transcribed_RNA"/>
</dbReference>
<dbReference type="InterPro" id="IPR039305">
    <property type="entry name" value="PILS2/6"/>
</dbReference>
<organism evidence="2">
    <name type="scientific">Hemiselmis andersenii</name>
    <name type="common">Cryptophyte alga</name>
    <dbReference type="NCBI Taxonomy" id="464988"/>
    <lineage>
        <taxon>Eukaryota</taxon>
        <taxon>Cryptophyceae</taxon>
        <taxon>Cryptomonadales</taxon>
        <taxon>Hemiselmidaceae</taxon>
        <taxon>Hemiselmis</taxon>
    </lineage>
</organism>
<keyword evidence="1" id="KW-1133">Transmembrane helix</keyword>